<organism evidence="1 2">
    <name type="scientific">Ceratitis capitata</name>
    <name type="common">Mediterranean fruit fly</name>
    <name type="synonym">Tephritis capitata</name>
    <dbReference type="NCBI Taxonomy" id="7213"/>
    <lineage>
        <taxon>Eukaryota</taxon>
        <taxon>Metazoa</taxon>
        <taxon>Ecdysozoa</taxon>
        <taxon>Arthropoda</taxon>
        <taxon>Hexapoda</taxon>
        <taxon>Insecta</taxon>
        <taxon>Pterygota</taxon>
        <taxon>Neoptera</taxon>
        <taxon>Endopterygota</taxon>
        <taxon>Diptera</taxon>
        <taxon>Brachycera</taxon>
        <taxon>Muscomorpha</taxon>
        <taxon>Tephritoidea</taxon>
        <taxon>Tephritidae</taxon>
        <taxon>Ceratitis</taxon>
        <taxon>Ceratitis</taxon>
    </lineage>
</organism>
<dbReference type="AlphaFoldDB" id="A0A811UL78"/>
<sequence>MLTDFQELWPSSQKGVLPKPNKLQTINVIKICEKLSLAITQVCNGLQRTLDVARRSREELTFRSVSGLCYTTLRIHEVQVNNLLNKSKELVVQSRDWSTMQVKKRSQPSKCLVSYSSKKKRRATIEHTVQDVTITNYTQLLDETNKFVEWGKTAELANGKVSKANGHSRTTCIHIREITINELETCNEHYLYDEDDGFGSNTADELASFIHLLEDQPIGQKLLAKAPKRKAIEAAVVCEKKSKANADQLVVATLEEKPRSKKVVEASTLCEKKSKNIQSLQINTGQDVELPEIEVARCNASTNEVIGDFIPTINNCEKSNSHDFSSEPLNDISFDNVQKCNGPEVLVHDTANNGENISCNSYKAFPSSTPSIKRNIKSRNIIIDERLGLTEAEMREQLQARTNIPMKIRKFRAKIQWNSRNCLASTKHYERILPSAHELLTRLNRNCIAMRKFKVKNRVKRMNFESSNESTTFRNLLYAICNCEITDHLATQIYKNWNKVENPDTKVPYYNELTLSANNIISNEVNNNNLERVSKNSSSSDEQDEWSAYNIMIKLLNLWRTENIADDSIPVEYIFPQNKTSRKVAAKGFGVLLKLAAKNFIVLVSMEHTKHLQRIQLGAASVKLVQQSKLNGIAEKRVNNGYRAQGN</sequence>
<protein>
    <submittedName>
        <fullName evidence="1">(Mediterranean fruit fly) hypothetical protein</fullName>
    </submittedName>
</protein>
<dbReference type="EMBL" id="CAJHJT010000012">
    <property type="protein sequence ID" value="CAD6999554.1"/>
    <property type="molecule type" value="Genomic_DNA"/>
</dbReference>
<proteinExistence type="predicted"/>
<evidence type="ECO:0000313" key="1">
    <source>
        <dbReference type="EMBL" id="CAD6999554.1"/>
    </source>
</evidence>
<accession>A0A811UL78</accession>
<reference evidence="1" key="1">
    <citation type="submission" date="2020-11" db="EMBL/GenBank/DDBJ databases">
        <authorList>
            <person name="Whitehead M."/>
        </authorList>
    </citation>
    <scope>NUCLEOTIDE SEQUENCE</scope>
    <source>
        <strain evidence="1">EGII</strain>
    </source>
</reference>
<gene>
    <name evidence="1" type="ORF">CCAP1982_LOCUS8074</name>
</gene>
<comment type="caution">
    <text evidence="1">The sequence shown here is derived from an EMBL/GenBank/DDBJ whole genome shotgun (WGS) entry which is preliminary data.</text>
</comment>
<name>A0A811UL78_CERCA</name>
<dbReference type="Proteomes" id="UP000606786">
    <property type="component" value="Unassembled WGS sequence"/>
</dbReference>
<dbReference type="OrthoDB" id="10071381at2759"/>
<keyword evidence="2" id="KW-1185">Reference proteome</keyword>
<evidence type="ECO:0000313" key="2">
    <source>
        <dbReference type="Proteomes" id="UP000606786"/>
    </source>
</evidence>